<feature type="domain" description="HTH OST-type" evidence="2">
    <location>
        <begin position="240"/>
        <end position="315"/>
    </location>
</feature>
<feature type="domain" description="HTH OST-type" evidence="2">
    <location>
        <begin position="332"/>
        <end position="405"/>
    </location>
</feature>
<dbReference type="Gene3D" id="3.30.420.610">
    <property type="entry name" value="LOTUS domain-like"/>
    <property type="match status" value="4"/>
</dbReference>
<dbReference type="Proteomes" id="UP001174909">
    <property type="component" value="Unassembled WGS sequence"/>
</dbReference>
<keyword evidence="4" id="KW-1185">Reference proteome</keyword>
<sequence length="418" mass="46851">MADAQSSLRSDLKKQIRALLQSVKRGCTFKQLSMDFRQVMGYDIPFDELGYSTFSQLIHDLPDVVEIRKNRDGSTTLHAVADQRTEHISRLVSKQKSTRALYTQPPPARKPPPRRAPREFSAQLRQLFCCYPQGIPLANFNEAYARRFGRFLQFQPWGYSSLEQLLQDMDGVELVCNPLKGSTMVKSRRKNMSLQLAKKVPPEESLNALETSPVREKSIEKCLREAKQKKEPTPPARPPIPDRLINNIRELLQAHPAGIWLSQFSAQYKEYYGEELPVFTQGYSTPLHLLSSLSQVVSIERPHLGNGDWLVAEVGAIVKVAPNHAFLSSAYISDELTATIHRILAPAPEGIMLNSFLRTYKEKAGKELEIRELGFNTLVQLLERVDGVAVMKPPDAGFMMVYGPRKKGGGVGGSSCGS</sequence>
<dbReference type="Pfam" id="PF12872">
    <property type="entry name" value="OST-HTH"/>
    <property type="match status" value="4"/>
</dbReference>
<feature type="domain" description="HTH OST-type" evidence="2">
    <location>
        <begin position="8"/>
        <end position="81"/>
    </location>
</feature>
<comment type="caution">
    <text evidence="3">The sequence shown here is derived from an EMBL/GenBank/DDBJ whole genome shotgun (WGS) entry which is preliminary data.</text>
</comment>
<protein>
    <submittedName>
        <fullName evidence="3">Tudor domain-containing protein 5</fullName>
    </submittedName>
</protein>
<organism evidence="3 4">
    <name type="scientific">Geodia barretti</name>
    <name type="common">Barrett's horny sponge</name>
    <dbReference type="NCBI Taxonomy" id="519541"/>
    <lineage>
        <taxon>Eukaryota</taxon>
        <taxon>Metazoa</taxon>
        <taxon>Porifera</taxon>
        <taxon>Demospongiae</taxon>
        <taxon>Heteroscleromorpha</taxon>
        <taxon>Tetractinellida</taxon>
        <taxon>Astrophorina</taxon>
        <taxon>Geodiidae</taxon>
        <taxon>Geodia</taxon>
    </lineage>
</organism>
<feature type="non-terminal residue" evidence="3">
    <location>
        <position position="418"/>
    </location>
</feature>
<dbReference type="AlphaFoldDB" id="A0AA35T0U5"/>
<dbReference type="CDD" id="cd08824">
    <property type="entry name" value="LOTUS"/>
    <property type="match status" value="2"/>
</dbReference>
<dbReference type="EMBL" id="CASHTH010003024">
    <property type="protein sequence ID" value="CAI8039062.1"/>
    <property type="molecule type" value="Genomic_DNA"/>
</dbReference>
<gene>
    <name evidence="3" type="ORF">GBAR_LOCUS21727</name>
</gene>
<dbReference type="PROSITE" id="PS51644">
    <property type="entry name" value="HTH_OST"/>
    <property type="match status" value="4"/>
</dbReference>
<evidence type="ECO:0000259" key="2">
    <source>
        <dbReference type="PROSITE" id="PS51644"/>
    </source>
</evidence>
<evidence type="ECO:0000313" key="4">
    <source>
        <dbReference type="Proteomes" id="UP001174909"/>
    </source>
</evidence>
<feature type="compositionally biased region" description="Polar residues" evidence="1">
    <location>
        <begin position="92"/>
        <end position="101"/>
    </location>
</feature>
<evidence type="ECO:0000256" key="1">
    <source>
        <dbReference type="SAM" id="MobiDB-lite"/>
    </source>
</evidence>
<dbReference type="InterPro" id="IPR041966">
    <property type="entry name" value="LOTUS-like"/>
</dbReference>
<reference evidence="3" key="1">
    <citation type="submission" date="2023-03" db="EMBL/GenBank/DDBJ databases">
        <authorList>
            <person name="Steffen K."/>
            <person name="Cardenas P."/>
        </authorList>
    </citation>
    <scope>NUCLEOTIDE SEQUENCE</scope>
</reference>
<dbReference type="CDD" id="cd09972">
    <property type="entry name" value="LOTUS_TDRD_OSKAR"/>
    <property type="match status" value="1"/>
</dbReference>
<dbReference type="InterPro" id="IPR025605">
    <property type="entry name" value="OST-HTH/LOTUS_dom"/>
</dbReference>
<name>A0AA35T0U5_GEOBA</name>
<proteinExistence type="predicted"/>
<feature type="domain" description="HTH OST-type" evidence="2">
    <location>
        <begin position="116"/>
        <end position="189"/>
    </location>
</feature>
<feature type="region of interest" description="Disordered" evidence="1">
    <location>
        <begin position="92"/>
        <end position="117"/>
    </location>
</feature>
<accession>A0AA35T0U5</accession>
<evidence type="ECO:0000313" key="3">
    <source>
        <dbReference type="EMBL" id="CAI8039062.1"/>
    </source>
</evidence>